<feature type="compositionally biased region" description="Low complexity" evidence="1">
    <location>
        <begin position="409"/>
        <end position="419"/>
    </location>
</feature>
<feature type="compositionally biased region" description="Basic and acidic residues" evidence="1">
    <location>
        <begin position="235"/>
        <end position="257"/>
    </location>
</feature>
<feature type="compositionally biased region" description="Basic and acidic residues" evidence="1">
    <location>
        <begin position="268"/>
        <end position="304"/>
    </location>
</feature>
<evidence type="ECO:0000313" key="3">
    <source>
        <dbReference type="EMBL" id="CAJ2500578.1"/>
    </source>
</evidence>
<feature type="compositionally biased region" description="Basic and acidic residues" evidence="1">
    <location>
        <begin position="1665"/>
        <end position="1675"/>
    </location>
</feature>
<feature type="compositionally biased region" description="Pro residues" evidence="1">
    <location>
        <begin position="115"/>
        <end position="127"/>
    </location>
</feature>
<dbReference type="GO" id="GO:0016020">
    <property type="term" value="C:membrane"/>
    <property type="evidence" value="ECO:0007669"/>
    <property type="project" value="TreeGrafter"/>
</dbReference>
<feature type="compositionally biased region" description="Low complexity" evidence="1">
    <location>
        <begin position="1425"/>
        <end position="1436"/>
    </location>
</feature>
<evidence type="ECO:0000313" key="4">
    <source>
        <dbReference type="Proteomes" id="UP001295740"/>
    </source>
</evidence>
<feature type="region of interest" description="Disordered" evidence="1">
    <location>
        <begin position="1"/>
        <end position="628"/>
    </location>
</feature>
<feature type="compositionally biased region" description="Polar residues" evidence="1">
    <location>
        <begin position="846"/>
        <end position="857"/>
    </location>
</feature>
<evidence type="ECO:0000259" key="2">
    <source>
        <dbReference type="Pfam" id="PF19050"/>
    </source>
</evidence>
<dbReference type="PANTHER" id="PTHR46689:SF1">
    <property type="entry name" value="PHOD-LIKE PHOSPHATASE DOMAIN-CONTAINING PROTEIN"/>
    <property type="match status" value="1"/>
</dbReference>
<dbReference type="Pfam" id="PF19050">
    <property type="entry name" value="PhoD_2"/>
    <property type="match status" value="2"/>
</dbReference>
<feature type="region of interest" description="Disordered" evidence="1">
    <location>
        <begin position="1665"/>
        <end position="1722"/>
    </location>
</feature>
<dbReference type="InterPro" id="IPR043904">
    <property type="entry name" value="PhoD_2-like"/>
</dbReference>
<dbReference type="EMBL" id="CAUWAG010000003">
    <property type="protein sequence ID" value="CAJ2500578.1"/>
    <property type="molecule type" value="Genomic_DNA"/>
</dbReference>
<dbReference type="PANTHER" id="PTHR46689">
    <property type="entry name" value="MEMBRANE PROTEIN, PUTATIVE-RELATED"/>
    <property type="match status" value="1"/>
</dbReference>
<organism evidence="3 4">
    <name type="scientific">Anthostomella pinea</name>
    <dbReference type="NCBI Taxonomy" id="933095"/>
    <lineage>
        <taxon>Eukaryota</taxon>
        <taxon>Fungi</taxon>
        <taxon>Dikarya</taxon>
        <taxon>Ascomycota</taxon>
        <taxon>Pezizomycotina</taxon>
        <taxon>Sordariomycetes</taxon>
        <taxon>Xylariomycetidae</taxon>
        <taxon>Xylariales</taxon>
        <taxon>Xylariaceae</taxon>
        <taxon>Anthostomella</taxon>
    </lineage>
</organism>
<accession>A0AAI8V940</accession>
<feature type="compositionally biased region" description="Basic and acidic residues" evidence="1">
    <location>
        <begin position="486"/>
        <end position="501"/>
    </location>
</feature>
<feature type="compositionally biased region" description="Polar residues" evidence="1">
    <location>
        <begin position="361"/>
        <end position="376"/>
    </location>
</feature>
<gene>
    <name evidence="3" type="ORF">KHLLAP_LOCUS1046</name>
</gene>
<name>A0AAI8V940_9PEZI</name>
<comment type="caution">
    <text evidence="3">The sequence shown here is derived from an EMBL/GenBank/DDBJ whole genome shotgun (WGS) entry which is preliminary data.</text>
</comment>
<dbReference type="Gene3D" id="3.60.21.70">
    <property type="entry name" value="PhoD-like phosphatase"/>
    <property type="match status" value="1"/>
</dbReference>
<protein>
    <submittedName>
        <fullName evidence="3">Uu.00g034310.m01.CDS01</fullName>
    </submittedName>
</protein>
<dbReference type="CDD" id="cd07389">
    <property type="entry name" value="MPP_PhoD"/>
    <property type="match status" value="1"/>
</dbReference>
<dbReference type="InterPro" id="IPR038607">
    <property type="entry name" value="PhoD-like_sf"/>
</dbReference>
<feature type="compositionally biased region" description="Low complexity" evidence="1">
    <location>
        <begin position="1495"/>
        <end position="1504"/>
    </location>
</feature>
<feature type="compositionally biased region" description="Gly residues" evidence="1">
    <location>
        <begin position="1692"/>
        <end position="1702"/>
    </location>
</feature>
<feature type="region of interest" description="Disordered" evidence="1">
    <location>
        <begin position="829"/>
        <end position="874"/>
    </location>
</feature>
<feature type="domain" description="PhoD-like phosphatase" evidence="2">
    <location>
        <begin position="932"/>
        <end position="1187"/>
    </location>
</feature>
<feature type="compositionally biased region" description="Low complexity" evidence="1">
    <location>
        <begin position="154"/>
        <end position="167"/>
    </location>
</feature>
<feature type="region of interest" description="Disordered" evidence="1">
    <location>
        <begin position="1354"/>
        <end position="1585"/>
    </location>
</feature>
<reference evidence="3" key="1">
    <citation type="submission" date="2023-10" db="EMBL/GenBank/DDBJ databases">
        <authorList>
            <person name="Hackl T."/>
        </authorList>
    </citation>
    <scope>NUCLEOTIDE SEQUENCE</scope>
</reference>
<feature type="compositionally biased region" description="Basic and acidic residues" evidence="1">
    <location>
        <begin position="1400"/>
        <end position="1410"/>
    </location>
</feature>
<feature type="compositionally biased region" description="Polar residues" evidence="1">
    <location>
        <begin position="42"/>
        <end position="72"/>
    </location>
</feature>
<dbReference type="Proteomes" id="UP001295740">
    <property type="component" value="Unassembled WGS sequence"/>
</dbReference>
<feature type="region of interest" description="Disordered" evidence="1">
    <location>
        <begin position="670"/>
        <end position="702"/>
    </location>
</feature>
<feature type="compositionally biased region" description="Low complexity" evidence="1">
    <location>
        <begin position="30"/>
        <end position="41"/>
    </location>
</feature>
<dbReference type="InterPro" id="IPR018946">
    <property type="entry name" value="PhoD-like_MPP"/>
</dbReference>
<feature type="domain" description="PhoD-like phosphatase" evidence="2">
    <location>
        <begin position="1195"/>
        <end position="1357"/>
    </location>
</feature>
<sequence length="1722" mass="191154">MSAPYWGQLPPPKARRISDQYDQTNHSQSRDQSASQAQPRSNRTSSQTANTDAPTESTFTPLASPTTSNYQGSGLAPRPPSLPYGHNTYPQELLEKRRRRTSRDQPDEPPESTTSPPPAAPDVPRAPPVSYKDPYGNGGQAYTFNAAGRPGPPRSTRSSGPQPTSSGMEPESFYKDATPPAEKQDRAPVLDRDRPRFDEGGFSSRAVGRDTGTSGSTRRHTNGHTPGEASTDPSSSRRRESQNADTQRKLWADDRSPLQRLELTLDSITKEEKRARVEAAEQRARERATQERGKAVDRGQHLPERPAGQQVRFRDPRQPVENGNGKRAIVTDPVEDRPSAATKNGSLAQHRPEEDRPYKPSGQSPRSQIPVATNRNIPGIEKTSLPQRNLSFRERAANNDLNILKDPSDSSSPTSPVTTPGGGLALARSGSNKLKKKPPGDPWFSVRGEAEEGAAFLNRRKAEAANGPPGMFNNVPIRARPTGGTNEKHPQPAGELDRPPARGESFQGHGDFEESPPSRLKGFAAAIGLGRSNSMGANRQPQQPQGTYGAPARGFDDPPSRRNGTAATPGLGRANSMGTNHQPAPRIEEPHPPTSGPNVTKSVTFPDPQHEARVFEEDDSDASSQDHDHGLREYMHRGNLKPGQGMYQPPQYLDEWKKGTTGTLSGTLLEITGQPGSPADTNKAWWEGGGKRRKSMSTRPQKAEAFDGEYDDTQAPTRFKPPLHLKCGPLLRYCGIRHEKPVVRTGRNDLPPDREIWRGSVMIVTQDSDSSYEIAPTLRLFVQPIELLPPPPAELRGELLPEYVDPIAGMPKLGRRGETLYVRPVEHLEESKDASKLGPDDGLFETTRTAPDFNSNAPDPHGSFTSRKRRTEVDGEKVGKYKDVRGFRLHTERGHTFWRFNIEVELRDKQQRIAYRINRGPATGFWVPARGQSMNVMFHSCNGFSLSVNTDELSGPDPMWRDVLNNHQTRPFHVMVGGGDQVYNDAVMRKAKLFEHWLQIKNPLHKNNAPFTADMQDEMEVFYLERYMMWFSQGLFGLATSQIPMVNMYDDHDIIDGFGSYPHHFMKSPVFTGLGNVAFKYYMLFQHQSLPVETEQTEPSWVLGVKPGPYIKELSRSMFMSLGAGVALLAVDCRTERTRDEVVREDTWERIKDRCYDEIIKSETHHLLVLLGVPIAYPRLVWLENILTSRLMDPIKALGKVGMLGNFLNHFDGGVEVLDDLDDHWTAKNHKDERKMVVEDLQDLAADKSVRVTILSGDVHLAAIGEFYSNPKLHIAKHKDFRYMPNIISSAIANTPPPDLMADVLNKRNKIHHFDKETDEDMIPIFTHGVDGKPRNNKRLLPHRNWCSIRAYAPEHTPPTTPPAEYNHEYTPEGTPPGSRGGILRRFSLSKNRGPALRPDVPKDSPDRSRPPITGGSSFMRPFSRRGSSSDASARPGPKKLTRSLSLGRSDSFRPRNIFRRSSTDRPHDGGINGNWGSDSEEEEDIYNAPPPPASRRGPPAAFANTGTLGLRGGASGSNEFDVGDDSYFTARPPPRRAVTQPTANAHAQDDYTPTPESEGPRSLEPPPRPFHRTPTGLSTKQMRKASRYEVDVEGALDICLNVEVNAKDPAGITVPYRLLVPRLFYEYTGEDATFDVDKEEAADRADLEHEEAVALEEERWARYEKAQEAGKTESEAEAEAEAGIREKRSGGGDVGGGGGGLKRWFSGRGSERGSQYRAHRQ</sequence>
<feature type="compositionally biased region" description="Basic and acidic residues" evidence="1">
    <location>
        <begin position="182"/>
        <end position="199"/>
    </location>
</feature>
<feature type="compositionally biased region" description="Basic and acidic residues" evidence="1">
    <location>
        <begin position="829"/>
        <end position="839"/>
    </location>
</feature>
<proteinExistence type="predicted"/>
<feature type="compositionally biased region" description="Polar residues" evidence="1">
    <location>
        <begin position="531"/>
        <end position="546"/>
    </location>
</feature>
<evidence type="ECO:0000256" key="1">
    <source>
        <dbReference type="SAM" id="MobiDB-lite"/>
    </source>
</evidence>
<keyword evidence="4" id="KW-1185">Reference proteome</keyword>